<name>A0ABU7GD51_9SPHN</name>
<sequence length="57" mass="6306">MLNGKRWIAHTPWAGDFGDAQFIDPGPDGPFSIEDGKLVITARRNQQGFDDLSALFD</sequence>
<dbReference type="RefSeq" id="WP_354144024.1">
    <property type="nucleotide sequence ID" value="NZ_JAZDQV010000003.1"/>
</dbReference>
<comment type="caution">
    <text evidence="1">The sequence shown here is derived from an EMBL/GenBank/DDBJ whole genome shotgun (WGS) entry which is preliminary data.</text>
</comment>
<protein>
    <submittedName>
        <fullName evidence="1">Uncharacterized protein</fullName>
    </submittedName>
</protein>
<gene>
    <name evidence="1" type="ORF">VRS74_04390</name>
</gene>
<proteinExistence type="predicted"/>
<accession>A0ABU7GD51</accession>
<evidence type="ECO:0000313" key="1">
    <source>
        <dbReference type="EMBL" id="MEE1876921.1"/>
    </source>
</evidence>
<evidence type="ECO:0000313" key="2">
    <source>
        <dbReference type="Proteomes" id="UP001343492"/>
    </source>
</evidence>
<keyword evidence="2" id="KW-1185">Reference proteome</keyword>
<reference evidence="1 2" key="1">
    <citation type="submission" date="2024-01" db="EMBL/GenBank/DDBJ databases">
        <title>The genome sequence of Erythrobacteraceae sp. strain 1XM1-14.</title>
        <authorList>
            <person name="Liu Y."/>
        </authorList>
    </citation>
    <scope>NUCLEOTIDE SEQUENCE [LARGE SCALE GENOMIC DNA]</scope>
    <source>
        <strain evidence="1 2">1XM1-14</strain>
    </source>
</reference>
<dbReference type="Proteomes" id="UP001343492">
    <property type="component" value="Unassembled WGS sequence"/>
</dbReference>
<dbReference type="EMBL" id="JAZDQV010000003">
    <property type="protein sequence ID" value="MEE1876921.1"/>
    <property type="molecule type" value="Genomic_DNA"/>
</dbReference>
<organism evidence="1 2">
    <name type="scientific">Altererythrobacter litoralis</name>
    <dbReference type="NCBI Taxonomy" id="3113904"/>
    <lineage>
        <taxon>Bacteria</taxon>
        <taxon>Pseudomonadati</taxon>
        <taxon>Pseudomonadota</taxon>
        <taxon>Alphaproteobacteria</taxon>
        <taxon>Sphingomonadales</taxon>
        <taxon>Erythrobacteraceae</taxon>
        <taxon>Altererythrobacter</taxon>
    </lineage>
</organism>